<evidence type="ECO:0000313" key="2">
    <source>
        <dbReference type="Proteomes" id="UP001163321"/>
    </source>
</evidence>
<protein>
    <submittedName>
        <fullName evidence="1">Uncharacterized protein</fullName>
    </submittedName>
</protein>
<reference evidence="1 2" key="1">
    <citation type="journal article" date="2022" name="bioRxiv">
        <title>The genome of the oomycete Peronosclerospora sorghi, a cosmopolitan pathogen of maize and sorghum, is inflated with dispersed pseudogenes.</title>
        <authorList>
            <person name="Fletcher K."/>
            <person name="Martin F."/>
            <person name="Isakeit T."/>
            <person name="Cavanaugh K."/>
            <person name="Magill C."/>
            <person name="Michelmore R."/>
        </authorList>
    </citation>
    <scope>NUCLEOTIDE SEQUENCE [LARGE SCALE GENOMIC DNA]</scope>
    <source>
        <strain evidence="1">P6</strain>
    </source>
</reference>
<evidence type="ECO:0000313" key="1">
    <source>
        <dbReference type="EMBL" id="KAI9911996.1"/>
    </source>
</evidence>
<dbReference type="EMBL" id="CM047584">
    <property type="protein sequence ID" value="KAI9911996.1"/>
    <property type="molecule type" value="Genomic_DNA"/>
</dbReference>
<dbReference type="Proteomes" id="UP001163321">
    <property type="component" value="Chromosome 5"/>
</dbReference>
<name>A0ACC0W0Y4_9STRA</name>
<proteinExistence type="predicted"/>
<keyword evidence="2" id="KW-1185">Reference proteome</keyword>
<accession>A0ACC0W0Y4</accession>
<sequence length="1125" mass="127734">MVDLQPAMDVQEDVASPPADLFVNEEEEEAECRVCRGGAEPERRLFAPCKCSGSIRFTHSDCLEQWLKHSNKSYCELCSHEFSFTPLYDANAPDVLPWTELLSTGLRVVLLKWLPIALRGVLVFLLWVVVAPWCTSWLYRMWLLRASAMVNVNFSERFDTSHIVADVFSGVILVLCIVFSFLALMSFADFLRFHLDNIEEEIAAHELQRPHQHQHQNQQHRRDGQQQMGRAQFGEGNLLNNAAEDDQEGEARLAPMLERPRRLGNLDEHVEFHEGLFNDEAWAVGQNQEEPALIPHQAIAPLPPIEDVDRRPDLQQELRQRRPLRDAQDVEEVREPHGVAGAAPRVARDRVEPPPPVVNQGEWEDDFDHMEINIAMDELLGLRGDIVVLFRNVSWLLAFNGAYLGLFAFIPYTLGSTLLSAGSRIIASLPAASIALVSLSTLESAAENELSLGAFFVKKLVESIETAKENGDCLQLVDLCTCTMGYLSICSTIVLWRFMVRTASSYIHRPLIDGLLWALRCLTAIVKVSTLLLQKMVIVPIILGIWIDFATLDLFLVSAQDRIAFCMQNMICSLMVHWVLGITFMLFVTLSVLQMREVVHPDMLAKLIRPQEDHPDLLRTLLSESYIKHARRIVQSLSIYAALLLILVYTPVRMAKELVPTFFPLTLRFQHWSPEIQVPLELLVVHFVVLSVLEHTKNDIGKLQHVGIVFACNWLGLTEYLLPQTELEVDRNGQRSVSRVVLPPPPLHFHPRAQLPPEELRVIGHRYLPWPENGLDDRQALEYPLLPRKTPTYLVLRLAGLAIFTWIICVVLMGTSLFGTLSIGRICMGPFERMTGIRHDPLAVAAGVQLVWYIFNSIHALRILMLPKDRVHRTLLERGYSVRNVTRTTALLCVVGWAFVCPYLLGQLLALCVASANASFVESFCVGYLALNLLAWAVCGIQTKRNHRRRNQRQVPVDAGFLDWDDDEELFEDDDVEEEQEERRQQADGDAEPLGFIAACRLAYRQVVFTVRVHDHEALRLRRDNIRDKCLDVAFFQHHVLRPIVTFLSGMLVVPWLLSSVILLLFSSTSASLEKSVVSLCAVGVGTMMLLLRLHAHVTRWMSKLSESIRNERYLIGRELHDMAR</sequence>
<organism evidence="1 2">
    <name type="scientific">Peronosclerospora sorghi</name>
    <dbReference type="NCBI Taxonomy" id="230839"/>
    <lineage>
        <taxon>Eukaryota</taxon>
        <taxon>Sar</taxon>
        <taxon>Stramenopiles</taxon>
        <taxon>Oomycota</taxon>
        <taxon>Peronosporomycetes</taxon>
        <taxon>Peronosporales</taxon>
        <taxon>Peronosporaceae</taxon>
        <taxon>Peronosclerospora</taxon>
    </lineage>
</organism>
<gene>
    <name evidence="1" type="ORF">PsorP6_009111</name>
</gene>
<comment type="caution">
    <text evidence="1">The sequence shown here is derived from an EMBL/GenBank/DDBJ whole genome shotgun (WGS) entry which is preliminary data.</text>
</comment>